<protein>
    <submittedName>
        <fullName evidence="2">Uncharacterized protein</fullName>
    </submittedName>
</protein>
<feature type="non-terminal residue" evidence="2">
    <location>
        <position position="1"/>
    </location>
</feature>
<evidence type="ECO:0000256" key="1">
    <source>
        <dbReference type="SAM" id="Phobius"/>
    </source>
</evidence>
<gene>
    <name evidence="2" type="ORF">Tcan_00177</name>
</gene>
<proteinExistence type="predicted"/>
<comment type="caution">
    <text evidence="2">The sequence shown here is derived from an EMBL/GenBank/DDBJ whole genome shotgun (WGS) entry which is preliminary data.</text>
</comment>
<name>A0A0B2VW05_TOXCA</name>
<dbReference type="Proteomes" id="UP000031036">
    <property type="component" value="Unassembled WGS sequence"/>
</dbReference>
<accession>A0A0B2VW05</accession>
<organism evidence="2 3">
    <name type="scientific">Toxocara canis</name>
    <name type="common">Canine roundworm</name>
    <dbReference type="NCBI Taxonomy" id="6265"/>
    <lineage>
        <taxon>Eukaryota</taxon>
        <taxon>Metazoa</taxon>
        <taxon>Ecdysozoa</taxon>
        <taxon>Nematoda</taxon>
        <taxon>Chromadorea</taxon>
        <taxon>Rhabditida</taxon>
        <taxon>Spirurina</taxon>
        <taxon>Ascaridomorpha</taxon>
        <taxon>Ascaridoidea</taxon>
        <taxon>Toxocaridae</taxon>
        <taxon>Toxocara</taxon>
    </lineage>
</organism>
<keyword evidence="1" id="KW-0812">Transmembrane</keyword>
<keyword evidence="3" id="KW-1185">Reference proteome</keyword>
<evidence type="ECO:0000313" key="3">
    <source>
        <dbReference type="Proteomes" id="UP000031036"/>
    </source>
</evidence>
<dbReference type="EMBL" id="JPKZ01000726">
    <property type="protein sequence ID" value="KHN85833.1"/>
    <property type="molecule type" value="Genomic_DNA"/>
</dbReference>
<reference evidence="2 3" key="1">
    <citation type="submission" date="2014-11" db="EMBL/GenBank/DDBJ databases">
        <title>Genetic blueprint of the zoonotic pathogen Toxocara canis.</title>
        <authorList>
            <person name="Zhu X.-Q."/>
            <person name="Korhonen P.K."/>
            <person name="Cai H."/>
            <person name="Young N.D."/>
            <person name="Nejsum P."/>
            <person name="von Samson-Himmelstjerna G."/>
            <person name="Boag P.R."/>
            <person name="Tan P."/>
            <person name="Li Q."/>
            <person name="Min J."/>
            <person name="Yang Y."/>
            <person name="Wang X."/>
            <person name="Fang X."/>
            <person name="Hall R.S."/>
            <person name="Hofmann A."/>
            <person name="Sternberg P.W."/>
            <person name="Jex A.R."/>
            <person name="Gasser R.B."/>
        </authorList>
    </citation>
    <scope>NUCLEOTIDE SEQUENCE [LARGE SCALE GENOMIC DNA]</scope>
    <source>
        <strain evidence="2">PN_DK_2014</strain>
    </source>
</reference>
<keyword evidence="1" id="KW-1133">Transmembrane helix</keyword>
<evidence type="ECO:0000313" key="2">
    <source>
        <dbReference type="EMBL" id="KHN85833.1"/>
    </source>
</evidence>
<feature type="transmembrane region" description="Helical" evidence="1">
    <location>
        <begin position="61"/>
        <end position="81"/>
    </location>
</feature>
<sequence>AIKTPSKLSAAHIFGPLKFDPVSCVFKFCSQVLCYFKKMHRVERECRKCIEVLRRRQRVELMCSTLSLFVLYLSGTPTWIIKRSYISFCYPGSSLTYRRGRTGHQGWLTNNKLKLLGKRLKC</sequence>
<dbReference type="AlphaFoldDB" id="A0A0B2VW05"/>
<keyword evidence="1" id="KW-0472">Membrane</keyword>